<dbReference type="SUPFAM" id="SSF51230">
    <property type="entry name" value="Single hybrid motif"/>
    <property type="match status" value="1"/>
</dbReference>
<evidence type="ECO:0000256" key="1">
    <source>
        <dbReference type="ARBA" id="ARBA00009249"/>
    </source>
</evidence>
<dbReference type="InterPro" id="IPR002930">
    <property type="entry name" value="GCV_H"/>
</dbReference>
<dbReference type="Gene3D" id="2.40.50.100">
    <property type="match status" value="1"/>
</dbReference>
<keyword evidence="5" id="KW-1185">Reference proteome</keyword>
<dbReference type="NCBIfam" id="TIGR00527">
    <property type="entry name" value="gcvH"/>
    <property type="match status" value="1"/>
</dbReference>
<keyword evidence="2" id="KW-0450">Lipoyl</keyword>
<reference evidence="4 5" key="1">
    <citation type="journal article" date="2019" name="Microorganisms">
        <title>Paenibacillus lutrae sp. nov., A Chitinolytic Species Isolated from A River Otter in Castril Natural Park, Granada, Spain.</title>
        <authorList>
            <person name="Rodriguez M."/>
            <person name="Reina J.C."/>
            <person name="Bejar V."/>
            <person name="Llamas I."/>
        </authorList>
    </citation>
    <scope>NUCLEOTIDE SEQUENCE [LARGE SCALE GENOMIC DNA]</scope>
    <source>
        <strain evidence="4 5">N10</strain>
    </source>
</reference>
<dbReference type="PANTHER" id="PTHR11715:SF3">
    <property type="entry name" value="GLYCINE CLEAVAGE SYSTEM H PROTEIN-RELATED"/>
    <property type="match status" value="1"/>
</dbReference>
<dbReference type="PANTHER" id="PTHR11715">
    <property type="entry name" value="GLYCINE CLEAVAGE SYSTEM H PROTEIN"/>
    <property type="match status" value="1"/>
</dbReference>
<accession>A0A7X3FFJ4</accession>
<dbReference type="AlphaFoldDB" id="A0A7X3FFJ4"/>
<dbReference type="InterPro" id="IPR017453">
    <property type="entry name" value="GCV_H_sub"/>
</dbReference>
<evidence type="ECO:0000259" key="3">
    <source>
        <dbReference type="PROSITE" id="PS50968"/>
    </source>
</evidence>
<proteinExistence type="inferred from homology"/>
<sequence>MEVPKELLYTPKHMWVRIEAERAVIGLTDYAQLEMGMVVFADLPQEGDEVTAGDYLGSMETVTDESELFAPISGKVVSANWLLRKEPHFINRFPYGSGWLFVMEYNNPQELELLWTAERYAEIYHAQE</sequence>
<dbReference type="InterPro" id="IPR000089">
    <property type="entry name" value="Biotin_lipoyl"/>
</dbReference>
<evidence type="ECO:0000313" key="5">
    <source>
        <dbReference type="Proteomes" id="UP000490800"/>
    </source>
</evidence>
<dbReference type="RefSeq" id="WP_166541818.1">
    <property type="nucleotide sequence ID" value="NZ_RHLK01000002.1"/>
</dbReference>
<protein>
    <submittedName>
        <fullName evidence="4">Glycine cleavage system protein GcvH</fullName>
    </submittedName>
</protein>
<dbReference type="InterPro" id="IPR011053">
    <property type="entry name" value="Single_hybrid_motif"/>
</dbReference>
<dbReference type="GO" id="GO:0005960">
    <property type="term" value="C:glycine cleavage complex"/>
    <property type="evidence" value="ECO:0007669"/>
    <property type="project" value="InterPro"/>
</dbReference>
<dbReference type="Pfam" id="PF01597">
    <property type="entry name" value="GCV_H"/>
    <property type="match status" value="1"/>
</dbReference>
<name>A0A7X3FFJ4_9BACL</name>
<dbReference type="PROSITE" id="PS50968">
    <property type="entry name" value="BIOTINYL_LIPOYL"/>
    <property type="match status" value="1"/>
</dbReference>
<comment type="caution">
    <text evidence="4">The sequence shown here is derived from an EMBL/GenBank/DDBJ whole genome shotgun (WGS) entry which is preliminary data.</text>
</comment>
<dbReference type="GO" id="GO:0019464">
    <property type="term" value="P:glycine decarboxylation via glycine cleavage system"/>
    <property type="evidence" value="ECO:0007669"/>
    <property type="project" value="InterPro"/>
</dbReference>
<dbReference type="GO" id="GO:0005829">
    <property type="term" value="C:cytosol"/>
    <property type="evidence" value="ECO:0007669"/>
    <property type="project" value="TreeGrafter"/>
</dbReference>
<evidence type="ECO:0000256" key="2">
    <source>
        <dbReference type="ARBA" id="ARBA00022823"/>
    </source>
</evidence>
<dbReference type="GO" id="GO:0009249">
    <property type="term" value="P:protein lipoylation"/>
    <property type="evidence" value="ECO:0007669"/>
    <property type="project" value="TreeGrafter"/>
</dbReference>
<dbReference type="Proteomes" id="UP000490800">
    <property type="component" value="Unassembled WGS sequence"/>
</dbReference>
<comment type="similarity">
    <text evidence="1">Belongs to the GcvH family.</text>
</comment>
<dbReference type="CDD" id="cd06848">
    <property type="entry name" value="GCS_H"/>
    <property type="match status" value="1"/>
</dbReference>
<dbReference type="NCBIfam" id="NF002270">
    <property type="entry name" value="PRK01202.1"/>
    <property type="match status" value="1"/>
</dbReference>
<dbReference type="InterPro" id="IPR033753">
    <property type="entry name" value="GCV_H/Fam206"/>
</dbReference>
<dbReference type="EMBL" id="RHLK01000002">
    <property type="protein sequence ID" value="MVO98751.1"/>
    <property type="molecule type" value="Genomic_DNA"/>
</dbReference>
<feature type="domain" description="Lipoyl-binding" evidence="3">
    <location>
        <begin position="22"/>
        <end position="104"/>
    </location>
</feature>
<evidence type="ECO:0000313" key="4">
    <source>
        <dbReference type="EMBL" id="MVO98751.1"/>
    </source>
</evidence>
<gene>
    <name evidence="4" type="primary">gcvH</name>
    <name evidence="4" type="ORF">EDM21_04315</name>
</gene>
<organism evidence="4 5">
    <name type="scientific">Paenibacillus lutrae</name>
    <dbReference type="NCBI Taxonomy" id="2078573"/>
    <lineage>
        <taxon>Bacteria</taxon>
        <taxon>Bacillati</taxon>
        <taxon>Bacillota</taxon>
        <taxon>Bacilli</taxon>
        <taxon>Bacillales</taxon>
        <taxon>Paenibacillaceae</taxon>
        <taxon>Paenibacillus</taxon>
    </lineage>
</organism>